<evidence type="ECO:0000313" key="6">
    <source>
        <dbReference type="Proteomes" id="UP000055045"/>
    </source>
</evidence>
<proteinExistence type="predicted"/>
<dbReference type="InterPro" id="IPR051635">
    <property type="entry name" value="SNAT-like"/>
</dbReference>
<reference evidence="5 6" key="1">
    <citation type="submission" date="2015-10" db="EMBL/GenBank/DDBJ databases">
        <title>Genome sequencing of Penicillium freii.</title>
        <authorList>
            <person name="Nguyen H.D."/>
            <person name="Visagie C.M."/>
            <person name="Seifert K.A."/>
        </authorList>
    </citation>
    <scope>NUCLEOTIDE SEQUENCE [LARGE SCALE GENOMIC DNA]</scope>
    <source>
        <strain evidence="5 6">DAOM 242723</strain>
    </source>
</reference>
<organism evidence="5 6">
    <name type="scientific">Penicillium freii</name>
    <dbReference type="NCBI Taxonomy" id="48697"/>
    <lineage>
        <taxon>Eukaryota</taxon>
        <taxon>Fungi</taxon>
        <taxon>Dikarya</taxon>
        <taxon>Ascomycota</taxon>
        <taxon>Pezizomycotina</taxon>
        <taxon>Eurotiomycetes</taxon>
        <taxon>Eurotiomycetidae</taxon>
        <taxon>Eurotiales</taxon>
        <taxon>Aspergillaceae</taxon>
        <taxon>Penicillium</taxon>
    </lineage>
</organism>
<dbReference type="PROSITE" id="PS51186">
    <property type="entry name" value="GNAT"/>
    <property type="match status" value="1"/>
</dbReference>
<keyword evidence="3" id="KW-0812">Transmembrane</keyword>
<evidence type="ECO:0000313" key="5">
    <source>
        <dbReference type="EMBL" id="KUM56456.1"/>
    </source>
</evidence>
<evidence type="ECO:0000259" key="4">
    <source>
        <dbReference type="PROSITE" id="PS51186"/>
    </source>
</evidence>
<accession>A0A101M9G6</accession>
<evidence type="ECO:0000256" key="3">
    <source>
        <dbReference type="SAM" id="Phobius"/>
    </source>
</evidence>
<gene>
    <name evidence="5" type="ORF">ACN42_g10759</name>
</gene>
<feature type="domain" description="N-acetyltransferase" evidence="4">
    <location>
        <begin position="134"/>
        <end position="270"/>
    </location>
</feature>
<dbReference type="STRING" id="48697.A0A101M9G6"/>
<dbReference type="Proteomes" id="UP000055045">
    <property type="component" value="Unassembled WGS sequence"/>
</dbReference>
<keyword evidence="6" id="KW-1185">Reference proteome</keyword>
<feature type="transmembrane region" description="Helical" evidence="3">
    <location>
        <begin position="40"/>
        <end position="58"/>
    </location>
</feature>
<keyword evidence="2" id="KW-0012">Acyltransferase</keyword>
<comment type="caution">
    <text evidence="5">The sequence shown here is derived from an EMBL/GenBank/DDBJ whole genome shotgun (WGS) entry which is preliminary data.</text>
</comment>
<dbReference type="SUPFAM" id="SSF55729">
    <property type="entry name" value="Acyl-CoA N-acyltransferases (Nat)"/>
    <property type="match status" value="1"/>
</dbReference>
<dbReference type="InterPro" id="IPR016181">
    <property type="entry name" value="Acyl_CoA_acyltransferase"/>
</dbReference>
<dbReference type="Pfam" id="PF13673">
    <property type="entry name" value="Acetyltransf_10"/>
    <property type="match status" value="1"/>
</dbReference>
<dbReference type="PANTHER" id="PTHR10908:SF0">
    <property type="entry name" value="SEROTONIN N-ACETYLTRANSFERASE"/>
    <property type="match status" value="1"/>
</dbReference>
<evidence type="ECO:0000256" key="1">
    <source>
        <dbReference type="ARBA" id="ARBA00022679"/>
    </source>
</evidence>
<keyword evidence="1" id="KW-0808">Transferase</keyword>
<dbReference type="InterPro" id="IPR000182">
    <property type="entry name" value="GNAT_dom"/>
</dbReference>
<keyword evidence="3" id="KW-1133">Transmembrane helix</keyword>
<evidence type="ECO:0000256" key="2">
    <source>
        <dbReference type="ARBA" id="ARBA00023315"/>
    </source>
</evidence>
<protein>
    <recommendedName>
        <fullName evidence="4">N-acetyltransferase domain-containing protein</fullName>
    </recommendedName>
</protein>
<dbReference type="Gene3D" id="3.40.630.30">
    <property type="match status" value="1"/>
</dbReference>
<dbReference type="GO" id="GO:0005737">
    <property type="term" value="C:cytoplasm"/>
    <property type="evidence" value="ECO:0007669"/>
    <property type="project" value="TreeGrafter"/>
</dbReference>
<dbReference type="GO" id="GO:0004059">
    <property type="term" value="F:aralkylamine N-acetyltransferase activity"/>
    <property type="evidence" value="ECO:0007669"/>
    <property type="project" value="TreeGrafter"/>
</dbReference>
<name>A0A101M9G6_PENFR</name>
<keyword evidence="3" id="KW-0472">Membrane</keyword>
<dbReference type="EMBL" id="LLXE01000484">
    <property type="protein sequence ID" value="KUM56456.1"/>
    <property type="molecule type" value="Genomic_DNA"/>
</dbReference>
<sequence>MMSITGHSSGVVDRADRLFEVLHGVVHAEYSGPNTPGIDSIFLALVGLFLYLFFYYNLPALANQSKHLIMTQTNIHIPSLGGTNAFTRTLSKEDVKICVAVEEAFTEAERCSEEKFCYRLGACPELCLGLFVENEQDAASPTLIGHVIAVRSPYTRVTDGSMEMPENWRSLDDEPVFVNDELIGNHKYGDSIAIHSVAILPEYQGKKVGRALVRAYLEHLGRGCFGASKVVLIAHDYLVNFYESVGFKSQGKSQSTFAGGVWFDMTFDLE</sequence>
<dbReference type="AlphaFoldDB" id="A0A101M9G6"/>
<dbReference type="PANTHER" id="PTHR10908">
    <property type="entry name" value="SEROTONIN N-ACETYLTRANSFERASE"/>
    <property type="match status" value="1"/>
</dbReference>
<dbReference type="CDD" id="cd04301">
    <property type="entry name" value="NAT_SF"/>
    <property type="match status" value="1"/>
</dbReference>